<dbReference type="GeneID" id="29116854"/>
<accession>A0A177E2R0</accession>
<dbReference type="RefSeq" id="XP_018391656.1">
    <property type="nucleotide sequence ID" value="XM_018531260.1"/>
</dbReference>
<name>A0A177E2R0_ALTAL</name>
<protein>
    <submittedName>
        <fullName evidence="1">Uncharacterized protein</fullName>
    </submittedName>
</protein>
<evidence type="ECO:0000313" key="1">
    <source>
        <dbReference type="EMBL" id="OAG26235.1"/>
    </source>
</evidence>
<dbReference type="AlphaFoldDB" id="A0A177E2R0"/>
<dbReference type="OMA" id="CHEYIES"/>
<dbReference type="Proteomes" id="UP000077248">
    <property type="component" value="Unassembled WGS sequence"/>
</dbReference>
<gene>
    <name evidence="1" type="ORF">CC77DRAFT_32763</name>
</gene>
<dbReference type="VEuPathDB" id="FungiDB:CC77DRAFT_32763"/>
<dbReference type="EMBL" id="KV441469">
    <property type="protein sequence ID" value="OAG26235.1"/>
    <property type="molecule type" value="Genomic_DNA"/>
</dbReference>
<evidence type="ECO:0000313" key="2">
    <source>
        <dbReference type="Proteomes" id="UP000077248"/>
    </source>
</evidence>
<sequence length="273" mass="31067">MANDTLAPHLLTIPRELRNNVYTYLYHEVSLWWDWGKGQDCRKGHIVNQVSVRFHNAPCSNVIRAHSRLCHEYIESAPMKDLSATIEVYPSIYTNVSTDKDVDLGVLSKGVTSAFKNLRNITIFLTYIDALSRSYVPGAEMWASIERLIGAIKHEAPHLSNVRVAFKHNSGPELARPEQQYDTFATPDFLPGPPDSLVEFSLVQRAEGHHILRQRRGSSTRNTVLKYGAYVFSSAYAKPAYITSKEIAEKWNVGFDGPVWREKRGKEDAKEWF</sequence>
<proteinExistence type="predicted"/>
<keyword evidence="2" id="KW-1185">Reference proteome</keyword>
<dbReference type="KEGG" id="aalt:CC77DRAFT_32763"/>
<organism evidence="1 2">
    <name type="scientific">Alternaria alternata</name>
    <name type="common">Alternaria rot fungus</name>
    <name type="synonym">Torula alternata</name>
    <dbReference type="NCBI Taxonomy" id="5599"/>
    <lineage>
        <taxon>Eukaryota</taxon>
        <taxon>Fungi</taxon>
        <taxon>Dikarya</taxon>
        <taxon>Ascomycota</taxon>
        <taxon>Pezizomycotina</taxon>
        <taxon>Dothideomycetes</taxon>
        <taxon>Pleosporomycetidae</taxon>
        <taxon>Pleosporales</taxon>
        <taxon>Pleosporineae</taxon>
        <taxon>Pleosporaceae</taxon>
        <taxon>Alternaria</taxon>
        <taxon>Alternaria sect. Alternaria</taxon>
        <taxon>Alternaria alternata complex</taxon>
    </lineage>
</organism>
<reference evidence="1 2" key="1">
    <citation type="submission" date="2016-05" db="EMBL/GenBank/DDBJ databases">
        <title>Comparative analysis of secretome profiles of manganese(II)-oxidizing ascomycete fungi.</title>
        <authorList>
            <consortium name="DOE Joint Genome Institute"/>
            <person name="Zeiner C.A."/>
            <person name="Purvine S.O."/>
            <person name="Zink E.M."/>
            <person name="Wu S."/>
            <person name="Pasa-Tolic L."/>
            <person name="Chaput D.L."/>
            <person name="Haridas S."/>
            <person name="Grigoriev I.V."/>
            <person name="Santelli C.M."/>
            <person name="Hansel C.M."/>
        </authorList>
    </citation>
    <scope>NUCLEOTIDE SEQUENCE [LARGE SCALE GENOMIC DNA]</scope>
    <source>
        <strain evidence="1 2">SRC1lrK2f</strain>
    </source>
</reference>